<name>A0A699US61_TANCI</name>
<gene>
    <name evidence="2" type="ORF">Tci_897456</name>
</gene>
<comment type="caution">
    <text evidence="2">The sequence shown here is derived from an EMBL/GenBank/DDBJ whole genome shotgun (WGS) entry which is preliminary data.</text>
</comment>
<proteinExistence type="predicted"/>
<accession>A0A699US61</accession>
<reference evidence="2" key="1">
    <citation type="journal article" date="2019" name="Sci. Rep.">
        <title>Draft genome of Tanacetum cinerariifolium, the natural source of mosquito coil.</title>
        <authorList>
            <person name="Yamashiro T."/>
            <person name="Shiraishi A."/>
            <person name="Satake H."/>
            <person name="Nakayama K."/>
        </authorList>
    </citation>
    <scope>NUCLEOTIDE SEQUENCE</scope>
</reference>
<protein>
    <submittedName>
        <fullName evidence="2">Uncharacterized protein</fullName>
    </submittedName>
</protein>
<feature type="region of interest" description="Disordered" evidence="1">
    <location>
        <begin position="1"/>
        <end position="20"/>
    </location>
</feature>
<sequence>GGAAGQAQAAGKEVGAHRAAVHRRIGKKRLQVQRLPEQAAFDAVRFEVLAQGFGRGGSGRVEQDGREPAVGAAAGQLGGRRYG</sequence>
<feature type="non-terminal residue" evidence="2">
    <location>
        <position position="1"/>
    </location>
</feature>
<feature type="compositionally biased region" description="Low complexity" evidence="1">
    <location>
        <begin position="1"/>
        <end position="11"/>
    </location>
</feature>
<evidence type="ECO:0000256" key="1">
    <source>
        <dbReference type="SAM" id="MobiDB-lite"/>
    </source>
</evidence>
<dbReference type="EMBL" id="BKCJ011361122">
    <property type="protein sequence ID" value="GFD25487.1"/>
    <property type="molecule type" value="Genomic_DNA"/>
</dbReference>
<organism evidence="2">
    <name type="scientific">Tanacetum cinerariifolium</name>
    <name type="common">Dalmatian daisy</name>
    <name type="synonym">Chrysanthemum cinerariifolium</name>
    <dbReference type="NCBI Taxonomy" id="118510"/>
    <lineage>
        <taxon>Eukaryota</taxon>
        <taxon>Viridiplantae</taxon>
        <taxon>Streptophyta</taxon>
        <taxon>Embryophyta</taxon>
        <taxon>Tracheophyta</taxon>
        <taxon>Spermatophyta</taxon>
        <taxon>Magnoliopsida</taxon>
        <taxon>eudicotyledons</taxon>
        <taxon>Gunneridae</taxon>
        <taxon>Pentapetalae</taxon>
        <taxon>asterids</taxon>
        <taxon>campanulids</taxon>
        <taxon>Asterales</taxon>
        <taxon>Asteraceae</taxon>
        <taxon>Asteroideae</taxon>
        <taxon>Anthemideae</taxon>
        <taxon>Anthemidinae</taxon>
        <taxon>Tanacetum</taxon>
    </lineage>
</organism>
<feature type="region of interest" description="Disordered" evidence="1">
    <location>
        <begin position="54"/>
        <end position="83"/>
    </location>
</feature>
<dbReference type="AlphaFoldDB" id="A0A699US61"/>
<evidence type="ECO:0000313" key="2">
    <source>
        <dbReference type="EMBL" id="GFD25487.1"/>
    </source>
</evidence>